<proteinExistence type="predicted"/>
<reference evidence="2 3" key="1">
    <citation type="journal article" date="2016" name="Nat. Commun.">
        <title>Thousands of microbial genomes shed light on interconnected biogeochemical processes in an aquifer system.</title>
        <authorList>
            <person name="Anantharaman K."/>
            <person name="Brown C.T."/>
            <person name="Hug L.A."/>
            <person name="Sharon I."/>
            <person name="Castelle C.J."/>
            <person name="Probst A.J."/>
            <person name="Thomas B.C."/>
            <person name="Singh A."/>
            <person name="Wilkins M.J."/>
            <person name="Karaoz U."/>
            <person name="Brodie E.L."/>
            <person name="Williams K.H."/>
            <person name="Hubbard S.S."/>
            <person name="Banfield J.F."/>
        </authorList>
    </citation>
    <scope>NUCLEOTIDE SEQUENCE [LARGE SCALE GENOMIC DNA]</scope>
</reference>
<keyword evidence="1" id="KW-0472">Membrane</keyword>
<dbReference type="STRING" id="1797529.A2570_01845"/>
<organism evidence="2 3">
    <name type="scientific">Candidatus Brennerbacteria bacterium RIFOXYD1_FULL_41_16</name>
    <dbReference type="NCBI Taxonomy" id="1797529"/>
    <lineage>
        <taxon>Bacteria</taxon>
        <taxon>Candidatus Brenneribacteriota</taxon>
    </lineage>
</organism>
<keyword evidence="1" id="KW-1133">Transmembrane helix</keyword>
<dbReference type="Proteomes" id="UP000178570">
    <property type="component" value="Unassembled WGS sequence"/>
</dbReference>
<keyword evidence="1" id="KW-0812">Transmembrane</keyword>
<accession>A0A1G1XM82</accession>
<evidence type="ECO:0000313" key="2">
    <source>
        <dbReference type="EMBL" id="OGY40437.1"/>
    </source>
</evidence>
<feature type="transmembrane region" description="Helical" evidence="1">
    <location>
        <begin position="6"/>
        <end position="26"/>
    </location>
</feature>
<evidence type="ECO:0000313" key="3">
    <source>
        <dbReference type="Proteomes" id="UP000178570"/>
    </source>
</evidence>
<name>A0A1G1XM82_9BACT</name>
<dbReference type="AlphaFoldDB" id="A0A1G1XM82"/>
<comment type="caution">
    <text evidence="2">The sequence shown here is derived from an EMBL/GenBank/DDBJ whole genome shotgun (WGS) entry which is preliminary data.</text>
</comment>
<protein>
    <submittedName>
        <fullName evidence="2">Uncharacterized protein</fullName>
    </submittedName>
</protein>
<dbReference type="EMBL" id="MHHY01000008">
    <property type="protein sequence ID" value="OGY40437.1"/>
    <property type="molecule type" value="Genomic_DNA"/>
</dbReference>
<sequence length="158" mass="17569">MKKIIFGFVVGSIGVLLFSLFVKFFVFQRNQSPSPANSILSIISLEPSSLAIQKKQADYESPVSGTCASYYEVGTIGIHIAGGAPYPRCIRVLISQKLKIFNDSEEKVDFEFVDYSVSLGPRESFLFDKPASDFLEPGVHVMKMDYYGGSGPEIWYTE</sequence>
<gene>
    <name evidence="2" type="ORF">A2570_01845</name>
</gene>
<evidence type="ECO:0000256" key="1">
    <source>
        <dbReference type="SAM" id="Phobius"/>
    </source>
</evidence>